<evidence type="ECO:0000313" key="2">
    <source>
        <dbReference type="Proteomes" id="UP001148786"/>
    </source>
</evidence>
<comment type="caution">
    <text evidence="1">The sequence shown here is derived from an EMBL/GenBank/DDBJ whole genome shotgun (WGS) entry which is preliminary data.</text>
</comment>
<dbReference type="InterPro" id="IPR011989">
    <property type="entry name" value="ARM-like"/>
</dbReference>
<name>A0A9W8JQW5_9AGAR</name>
<reference evidence="1" key="1">
    <citation type="submission" date="2022-07" db="EMBL/GenBank/DDBJ databases">
        <title>Genome Sequence of Agrocybe chaxingu.</title>
        <authorList>
            <person name="Buettner E."/>
        </authorList>
    </citation>
    <scope>NUCLEOTIDE SEQUENCE</scope>
    <source>
        <strain evidence="1">MP-N11</strain>
    </source>
</reference>
<dbReference type="EMBL" id="JANKHO010003757">
    <property type="protein sequence ID" value="KAJ3481208.1"/>
    <property type="molecule type" value="Genomic_DNA"/>
</dbReference>
<gene>
    <name evidence="1" type="ORF">NLJ89_g12230</name>
</gene>
<dbReference type="OrthoDB" id="3055304at2759"/>
<organism evidence="1 2">
    <name type="scientific">Agrocybe chaxingu</name>
    <dbReference type="NCBI Taxonomy" id="84603"/>
    <lineage>
        <taxon>Eukaryota</taxon>
        <taxon>Fungi</taxon>
        <taxon>Dikarya</taxon>
        <taxon>Basidiomycota</taxon>
        <taxon>Agaricomycotina</taxon>
        <taxon>Agaricomycetes</taxon>
        <taxon>Agaricomycetidae</taxon>
        <taxon>Agaricales</taxon>
        <taxon>Agaricineae</taxon>
        <taxon>Strophariaceae</taxon>
        <taxon>Agrocybe</taxon>
    </lineage>
</organism>
<dbReference type="AlphaFoldDB" id="A0A9W8JQW5"/>
<sequence>MEHSKLGDLESIATVQILQQQASIPGMAAMLKMLPNEKSQPLYNHHAFVKYFETTLERKDWPENDRNLDANLQRDKYARLCNTVNSLIDELTPAAPDFQLRDACDQLLNIMGENPEMQVQLVSSHGMLAILEVLEGRCSRDVVMKLLQIVNLLVTEDLGFLESFCLLGGILVMMEFTSKKYPIERRLEASNFIRLLCHTSVVTLQMFISCRGLKVLVDLLDEDYIEQTELVEHMASAMSSNCKAQQPRTISAACSFARDFWTRCLLLFLTSGCA</sequence>
<accession>A0A9W8JQW5</accession>
<keyword evidence="2" id="KW-1185">Reference proteome</keyword>
<dbReference type="Proteomes" id="UP001148786">
    <property type="component" value="Unassembled WGS sequence"/>
</dbReference>
<dbReference type="SUPFAM" id="SSF48371">
    <property type="entry name" value="ARM repeat"/>
    <property type="match status" value="1"/>
</dbReference>
<protein>
    <submittedName>
        <fullName evidence="1">Uncharacterized protein</fullName>
    </submittedName>
</protein>
<dbReference type="InterPro" id="IPR016024">
    <property type="entry name" value="ARM-type_fold"/>
</dbReference>
<proteinExistence type="predicted"/>
<evidence type="ECO:0000313" key="1">
    <source>
        <dbReference type="EMBL" id="KAJ3481208.1"/>
    </source>
</evidence>
<dbReference type="Gene3D" id="1.25.10.10">
    <property type="entry name" value="Leucine-rich Repeat Variant"/>
    <property type="match status" value="1"/>
</dbReference>